<proteinExistence type="predicted"/>
<protein>
    <submittedName>
        <fullName evidence="2 4">Uncharacterized protein</fullName>
    </submittedName>
</protein>
<reference evidence="4" key="2">
    <citation type="submission" date="2020-04" db="EMBL/GenBank/DDBJ databases">
        <authorList>
            <consortium name="NCBI Genome Project"/>
        </authorList>
    </citation>
    <scope>NUCLEOTIDE SEQUENCE</scope>
    <source>
        <strain evidence="4">CBS 304.34</strain>
    </source>
</reference>
<evidence type="ECO:0000313" key="4">
    <source>
        <dbReference type="RefSeq" id="XP_033579784.1"/>
    </source>
</evidence>
<dbReference type="RefSeq" id="XP_033579784.1">
    <property type="nucleotide sequence ID" value="XM_033727158.1"/>
</dbReference>
<name>A0A6A6YVM8_9PEZI</name>
<dbReference type="GeneID" id="54468051"/>
<dbReference type="Proteomes" id="UP000504636">
    <property type="component" value="Unplaced"/>
</dbReference>
<evidence type="ECO:0000313" key="3">
    <source>
        <dbReference type="Proteomes" id="UP000504636"/>
    </source>
</evidence>
<evidence type="ECO:0000313" key="2">
    <source>
        <dbReference type="EMBL" id="KAF2812820.1"/>
    </source>
</evidence>
<gene>
    <name evidence="2 4" type="ORF">BDZ99DRAFT_555643</name>
</gene>
<feature type="region of interest" description="Disordered" evidence="1">
    <location>
        <begin position="101"/>
        <end position="120"/>
    </location>
</feature>
<evidence type="ECO:0000256" key="1">
    <source>
        <dbReference type="SAM" id="MobiDB-lite"/>
    </source>
</evidence>
<organism evidence="2">
    <name type="scientific">Mytilinidion resinicola</name>
    <dbReference type="NCBI Taxonomy" id="574789"/>
    <lineage>
        <taxon>Eukaryota</taxon>
        <taxon>Fungi</taxon>
        <taxon>Dikarya</taxon>
        <taxon>Ascomycota</taxon>
        <taxon>Pezizomycotina</taxon>
        <taxon>Dothideomycetes</taxon>
        <taxon>Pleosporomycetidae</taxon>
        <taxon>Mytilinidiales</taxon>
        <taxon>Mytilinidiaceae</taxon>
        <taxon>Mytilinidion</taxon>
    </lineage>
</organism>
<dbReference type="EMBL" id="MU003696">
    <property type="protein sequence ID" value="KAF2812820.1"/>
    <property type="molecule type" value="Genomic_DNA"/>
</dbReference>
<keyword evidence="3" id="KW-1185">Reference proteome</keyword>
<dbReference type="AlphaFoldDB" id="A0A6A6YVM8"/>
<reference evidence="2 4" key="1">
    <citation type="journal article" date="2020" name="Stud. Mycol.">
        <title>101 Dothideomycetes genomes: a test case for predicting lifestyles and emergence of pathogens.</title>
        <authorList>
            <person name="Haridas S."/>
            <person name="Albert R."/>
            <person name="Binder M."/>
            <person name="Bloem J."/>
            <person name="Labutti K."/>
            <person name="Salamov A."/>
            <person name="Andreopoulos B."/>
            <person name="Baker S."/>
            <person name="Barry K."/>
            <person name="Bills G."/>
            <person name="Bluhm B."/>
            <person name="Cannon C."/>
            <person name="Castanera R."/>
            <person name="Culley D."/>
            <person name="Daum C."/>
            <person name="Ezra D."/>
            <person name="Gonzalez J."/>
            <person name="Henrissat B."/>
            <person name="Kuo A."/>
            <person name="Liang C."/>
            <person name="Lipzen A."/>
            <person name="Lutzoni F."/>
            <person name="Magnuson J."/>
            <person name="Mondo S."/>
            <person name="Nolan M."/>
            <person name="Ohm R."/>
            <person name="Pangilinan J."/>
            <person name="Park H.-J."/>
            <person name="Ramirez L."/>
            <person name="Alfaro M."/>
            <person name="Sun H."/>
            <person name="Tritt A."/>
            <person name="Yoshinaga Y."/>
            <person name="Zwiers L.-H."/>
            <person name="Turgeon B."/>
            <person name="Goodwin S."/>
            <person name="Spatafora J."/>
            <person name="Crous P."/>
            <person name="Grigoriev I."/>
        </authorList>
    </citation>
    <scope>NUCLEOTIDE SEQUENCE</scope>
    <source>
        <strain evidence="2 4">CBS 304.34</strain>
    </source>
</reference>
<sequence length="120" mass="14082">MSIQLTPLPKSRRGWKPRCYIPPTLLLPTLRVGQHRFASSPPSSDLYKPYSDKDQRIEEDLFLVELRVKRKLKWKEVQLGFLQRYKRAYNSSTLQMRLVRIQKRPGDSHKSGTSQNIDSV</sequence>
<accession>A0A6A6YVM8</accession>
<feature type="compositionally biased region" description="Polar residues" evidence="1">
    <location>
        <begin position="111"/>
        <end position="120"/>
    </location>
</feature>
<reference evidence="4" key="3">
    <citation type="submission" date="2025-04" db="UniProtKB">
        <authorList>
            <consortium name="RefSeq"/>
        </authorList>
    </citation>
    <scope>IDENTIFICATION</scope>
    <source>
        <strain evidence="4">CBS 304.34</strain>
    </source>
</reference>